<name>A0ABV7CB51_9VIBR</name>
<evidence type="ECO:0000259" key="4">
    <source>
        <dbReference type="PROSITE" id="PS50893"/>
    </source>
</evidence>
<evidence type="ECO:0000313" key="5">
    <source>
        <dbReference type="EMBL" id="MFC3024051.1"/>
    </source>
</evidence>
<dbReference type="Gene3D" id="3.40.50.300">
    <property type="entry name" value="P-loop containing nucleotide triphosphate hydrolases"/>
    <property type="match status" value="1"/>
</dbReference>
<dbReference type="GO" id="GO:0005524">
    <property type="term" value="F:ATP binding"/>
    <property type="evidence" value="ECO:0007669"/>
    <property type="project" value="UniProtKB-KW"/>
</dbReference>
<dbReference type="InterPro" id="IPR050319">
    <property type="entry name" value="ABC_transp_ATP-bind"/>
</dbReference>
<keyword evidence="1" id="KW-0813">Transport</keyword>
<dbReference type="PROSITE" id="PS00211">
    <property type="entry name" value="ABC_TRANSPORTER_1"/>
    <property type="match status" value="1"/>
</dbReference>
<dbReference type="InterPro" id="IPR003439">
    <property type="entry name" value="ABC_transporter-like_ATP-bd"/>
</dbReference>
<dbReference type="PANTHER" id="PTHR43776:SF12">
    <property type="entry name" value="OLIGOPEPTIDE ABC TRANSPORTER, ATP-BINDING PROTEIN"/>
    <property type="match status" value="1"/>
</dbReference>
<dbReference type="SUPFAM" id="SSF52540">
    <property type="entry name" value="P-loop containing nucleoside triphosphate hydrolases"/>
    <property type="match status" value="1"/>
</dbReference>
<dbReference type="InterPro" id="IPR003593">
    <property type="entry name" value="AAA+_ATPase"/>
</dbReference>
<dbReference type="PROSITE" id="PS50893">
    <property type="entry name" value="ABC_TRANSPORTER_2"/>
    <property type="match status" value="1"/>
</dbReference>
<dbReference type="Proteomes" id="UP001595384">
    <property type="component" value="Unassembled WGS sequence"/>
</dbReference>
<keyword evidence="2" id="KW-0547">Nucleotide-binding</keyword>
<dbReference type="InterPro" id="IPR027417">
    <property type="entry name" value="P-loop_NTPase"/>
</dbReference>
<dbReference type="InterPro" id="IPR017871">
    <property type="entry name" value="ABC_transporter-like_CS"/>
</dbReference>
<dbReference type="Pfam" id="PF00005">
    <property type="entry name" value="ABC_tran"/>
    <property type="match status" value="1"/>
</dbReference>
<dbReference type="PANTHER" id="PTHR43776">
    <property type="entry name" value="TRANSPORT ATP-BINDING PROTEIN"/>
    <property type="match status" value="1"/>
</dbReference>
<sequence>MAELLKIDNIKQHFVSGKRLFNQGYVIKAVDGVSFSLQQGETLGLVGESGCGKSTLGRTILKLFEPTEGRIYFEGKDITDFTPKQMAPLRREMQIVFQDPMESLNPRHNIGMIIQEPFDIHGIGTQAERQQWVKELLVKVGLPENAVSRYPHEFSGGQRQRIGIARAIALKPKLLICDESVSALDVSVQAQILNLLLKLQQEMNLAMIFISHDLSVVRHVSDTVAVMYFGKIVEMKDAVSLYQNPEHDYTRTLLSAIPISHPKDRKKHRAAQLT</sequence>
<protein>
    <submittedName>
        <fullName evidence="5">ABC transporter ATP-binding protein</fullName>
    </submittedName>
</protein>
<evidence type="ECO:0000256" key="2">
    <source>
        <dbReference type="ARBA" id="ARBA00022741"/>
    </source>
</evidence>
<dbReference type="CDD" id="cd03257">
    <property type="entry name" value="ABC_NikE_OppD_transporters"/>
    <property type="match status" value="1"/>
</dbReference>
<comment type="caution">
    <text evidence="5">The sequence shown here is derived from an EMBL/GenBank/DDBJ whole genome shotgun (WGS) entry which is preliminary data.</text>
</comment>
<proteinExistence type="predicted"/>
<dbReference type="SMART" id="SM00382">
    <property type="entry name" value="AAA"/>
    <property type="match status" value="1"/>
</dbReference>
<dbReference type="RefSeq" id="WP_123016054.1">
    <property type="nucleotide sequence ID" value="NZ_AP024911.1"/>
</dbReference>
<dbReference type="EMBL" id="JBHRSE010000060">
    <property type="protein sequence ID" value="MFC3024051.1"/>
    <property type="molecule type" value="Genomic_DNA"/>
</dbReference>
<evidence type="ECO:0000256" key="1">
    <source>
        <dbReference type="ARBA" id="ARBA00022448"/>
    </source>
</evidence>
<accession>A0ABV7CB51</accession>
<evidence type="ECO:0000256" key="3">
    <source>
        <dbReference type="ARBA" id="ARBA00022840"/>
    </source>
</evidence>
<organism evidence="5 6">
    <name type="scientific">Vibrio zhugei</name>
    <dbReference type="NCBI Taxonomy" id="2479546"/>
    <lineage>
        <taxon>Bacteria</taxon>
        <taxon>Pseudomonadati</taxon>
        <taxon>Pseudomonadota</taxon>
        <taxon>Gammaproteobacteria</taxon>
        <taxon>Vibrionales</taxon>
        <taxon>Vibrionaceae</taxon>
        <taxon>Vibrio</taxon>
    </lineage>
</organism>
<keyword evidence="3 5" id="KW-0067">ATP-binding</keyword>
<keyword evidence="6" id="KW-1185">Reference proteome</keyword>
<feature type="domain" description="ABC transporter" evidence="4">
    <location>
        <begin position="5"/>
        <end position="254"/>
    </location>
</feature>
<reference evidence="6" key="1">
    <citation type="journal article" date="2019" name="Int. J. Syst. Evol. Microbiol.">
        <title>The Global Catalogue of Microorganisms (GCM) 10K type strain sequencing project: providing services to taxonomists for standard genome sequencing and annotation.</title>
        <authorList>
            <consortium name="The Broad Institute Genomics Platform"/>
            <consortium name="The Broad Institute Genome Sequencing Center for Infectious Disease"/>
            <person name="Wu L."/>
            <person name="Ma J."/>
        </authorList>
    </citation>
    <scope>NUCLEOTIDE SEQUENCE [LARGE SCALE GENOMIC DNA]</scope>
    <source>
        <strain evidence="6">KCTC 62784</strain>
    </source>
</reference>
<gene>
    <name evidence="5" type="ORF">ACFODT_09445</name>
</gene>
<evidence type="ECO:0000313" key="6">
    <source>
        <dbReference type="Proteomes" id="UP001595384"/>
    </source>
</evidence>